<dbReference type="EMBL" id="JBHSNZ010000038">
    <property type="protein sequence ID" value="MFC5812660.1"/>
    <property type="molecule type" value="Genomic_DNA"/>
</dbReference>
<evidence type="ECO:0000313" key="1">
    <source>
        <dbReference type="EMBL" id="MFC5812660.1"/>
    </source>
</evidence>
<gene>
    <name evidence="1" type="ORF">ACFQGO_35015</name>
</gene>
<name>A0ABW1BHJ5_9ACTN</name>
<evidence type="ECO:0000313" key="2">
    <source>
        <dbReference type="Proteomes" id="UP001596112"/>
    </source>
</evidence>
<protein>
    <submittedName>
        <fullName evidence="1">Uncharacterized protein</fullName>
    </submittedName>
</protein>
<proteinExistence type="predicted"/>
<reference evidence="2" key="1">
    <citation type="journal article" date="2019" name="Int. J. Syst. Evol. Microbiol.">
        <title>The Global Catalogue of Microorganisms (GCM) 10K type strain sequencing project: providing services to taxonomists for standard genome sequencing and annotation.</title>
        <authorList>
            <consortium name="The Broad Institute Genomics Platform"/>
            <consortium name="The Broad Institute Genome Sequencing Center for Infectious Disease"/>
            <person name="Wu L."/>
            <person name="Ma J."/>
        </authorList>
    </citation>
    <scope>NUCLEOTIDE SEQUENCE [LARGE SCALE GENOMIC DNA]</scope>
    <source>
        <strain evidence="2">JCM 9918</strain>
    </source>
</reference>
<keyword evidence="2" id="KW-1185">Reference proteome</keyword>
<dbReference type="Proteomes" id="UP001596112">
    <property type="component" value="Unassembled WGS sequence"/>
</dbReference>
<accession>A0ABW1BHJ5</accession>
<sequence>MRRSTTSWTWTVVTAEISVPALGLPPQGRPTRAYANSTAML</sequence>
<comment type="caution">
    <text evidence="1">The sequence shown here is derived from an EMBL/GenBank/DDBJ whole genome shotgun (WGS) entry which is preliminary data.</text>
</comment>
<dbReference type="RefSeq" id="WP_272172144.1">
    <property type="nucleotide sequence ID" value="NZ_JAQOSL010000046.1"/>
</dbReference>
<organism evidence="1 2">
    <name type="scientific">Streptomyces heilongjiangensis</name>
    <dbReference type="NCBI Taxonomy" id="945052"/>
    <lineage>
        <taxon>Bacteria</taxon>
        <taxon>Bacillati</taxon>
        <taxon>Actinomycetota</taxon>
        <taxon>Actinomycetes</taxon>
        <taxon>Kitasatosporales</taxon>
        <taxon>Streptomycetaceae</taxon>
        <taxon>Streptomyces</taxon>
    </lineage>
</organism>